<evidence type="ECO:0000256" key="1">
    <source>
        <dbReference type="ARBA" id="ARBA00001353"/>
    </source>
</evidence>
<dbReference type="SUPFAM" id="SSF55620">
    <property type="entry name" value="Tetrahydrobiopterin biosynthesis enzymes-like"/>
    <property type="match status" value="1"/>
</dbReference>
<organism evidence="9">
    <name type="scientific">marine metagenome</name>
    <dbReference type="NCBI Taxonomy" id="408172"/>
    <lineage>
        <taxon>unclassified sequences</taxon>
        <taxon>metagenomes</taxon>
        <taxon>ecological metagenomes</taxon>
    </lineage>
</organism>
<name>A0A381UN79_9ZZZZ</name>
<dbReference type="InterPro" id="IPR006157">
    <property type="entry name" value="FolB_dom"/>
</dbReference>
<dbReference type="GO" id="GO:0005737">
    <property type="term" value="C:cytoplasm"/>
    <property type="evidence" value="ECO:0007669"/>
    <property type="project" value="TreeGrafter"/>
</dbReference>
<accession>A0A381UN79</accession>
<dbReference type="GO" id="GO:0046656">
    <property type="term" value="P:folic acid biosynthetic process"/>
    <property type="evidence" value="ECO:0007669"/>
    <property type="project" value="UniProtKB-KW"/>
</dbReference>
<evidence type="ECO:0000256" key="7">
    <source>
        <dbReference type="ARBA" id="ARBA00032903"/>
    </source>
</evidence>
<evidence type="ECO:0000313" key="9">
    <source>
        <dbReference type="EMBL" id="SVA29560.1"/>
    </source>
</evidence>
<dbReference type="Gene3D" id="3.30.1130.10">
    <property type="match status" value="1"/>
</dbReference>
<dbReference type="SMART" id="SM00905">
    <property type="entry name" value="FolB"/>
    <property type="match status" value="1"/>
</dbReference>
<dbReference type="GO" id="GO:0004150">
    <property type="term" value="F:dihydroneopterin aldolase activity"/>
    <property type="evidence" value="ECO:0007669"/>
    <property type="project" value="UniProtKB-EC"/>
</dbReference>
<dbReference type="InterPro" id="IPR006156">
    <property type="entry name" value="Dihydroneopterin_aldolase"/>
</dbReference>
<evidence type="ECO:0000256" key="5">
    <source>
        <dbReference type="ARBA" id="ARBA00022909"/>
    </source>
</evidence>
<evidence type="ECO:0000256" key="6">
    <source>
        <dbReference type="ARBA" id="ARBA00023239"/>
    </source>
</evidence>
<evidence type="ECO:0000256" key="2">
    <source>
        <dbReference type="ARBA" id="ARBA00005013"/>
    </source>
</evidence>
<comment type="catalytic activity">
    <reaction evidence="1">
        <text>7,8-dihydroneopterin = 6-hydroxymethyl-7,8-dihydropterin + glycolaldehyde</text>
        <dbReference type="Rhea" id="RHEA:10540"/>
        <dbReference type="ChEBI" id="CHEBI:17001"/>
        <dbReference type="ChEBI" id="CHEBI:17071"/>
        <dbReference type="ChEBI" id="CHEBI:44841"/>
        <dbReference type="EC" id="4.1.2.25"/>
    </reaction>
</comment>
<keyword evidence="5" id="KW-0289">Folate biosynthesis</keyword>
<gene>
    <name evidence="9" type="ORF">METZ01_LOCUS82414</name>
</gene>
<dbReference type="EMBL" id="UINC01006774">
    <property type="protein sequence ID" value="SVA29560.1"/>
    <property type="molecule type" value="Genomic_DNA"/>
</dbReference>
<dbReference type="PANTHER" id="PTHR42844:SF1">
    <property type="entry name" value="DIHYDRONEOPTERIN ALDOLASE 1-RELATED"/>
    <property type="match status" value="1"/>
</dbReference>
<dbReference type="EC" id="4.1.2.25" evidence="4"/>
<evidence type="ECO:0000256" key="3">
    <source>
        <dbReference type="ARBA" id="ARBA00005708"/>
    </source>
</evidence>
<proteinExistence type="inferred from homology"/>
<feature type="non-terminal residue" evidence="9">
    <location>
        <position position="1"/>
    </location>
</feature>
<comment type="similarity">
    <text evidence="3">Belongs to the DHNA family.</text>
</comment>
<protein>
    <recommendedName>
        <fullName evidence="4">dihydroneopterin aldolase</fullName>
        <ecNumber evidence="4">4.1.2.25</ecNumber>
    </recommendedName>
    <alternativeName>
        <fullName evidence="7">7,8-dihydroneopterin aldolase</fullName>
    </alternativeName>
</protein>
<dbReference type="PANTHER" id="PTHR42844">
    <property type="entry name" value="DIHYDRONEOPTERIN ALDOLASE 1-RELATED"/>
    <property type="match status" value="1"/>
</dbReference>
<comment type="pathway">
    <text evidence="2">Cofactor biosynthesis; tetrahydrofolate biosynthesis; 2-amino-4-hydroxy-6-hydroxymethyl-7,8-dihydropteridine diphosphate from 7,8-dihydroneopterin triphosphate: step 3/4.</text>
</comment>
<feature type="domain" description="Dihydroneopterin aldolase/epimerase" evidence="8">
    <location>
        <begin position="1"/>
        <end position="97"/>
    </location>
</feature>
<dbReference type="AlphaFoldDB" id="A0A381UN79"/>
<evidence type="ECO:0000256" key="4">
    <source>
        <dbReference type="ARBA" id="ARBA00013043"/>
    </source>
</evidence>
<sequence>VPDEERAEPQKLLITIEMTHDLAPSGASDNLAQTIDYYTVCQAVKALGQAHRWKLLEALADDICELVLEEFKPDIVRVMIKKFILPDTRWVSIEMSRP</sequence>
<dbReference type="Pfam" id="PF02152">
    <property type="entry name" value="FolB"/>
    <property type="match status" value="1"/>
</dbReference>
<keyword evidence="6" id="KW-0456">Lyase</keyword>
<evidence type="ECO:0000259" key="8">
    <source>
        <dbReference type="SMART" id="SM00905"/>
    </source>
</evidence>
<reference evidence="9" key="1">
    <citation type="submission" date="2018-05" db="EMBL/GenBank/DDBJ databases">
        <authorList>
            <person name="Lanie J.A."/>
            <person name="Ng W.-L."/>
            <person name="Kazmierczak K.M."/>
            <person name="Andrzejewski T.M."/>
            <person name="Davidsen T.M."/>
            <person name="Wayne K.J."/>
            <person name="Tettelin H."/>
            <person name="Glass J.I."/>
            <person name="Rusch D."/>
            <person name="Podicherti R."/>
            <person name="Tsui H.-C.T."/>
            <person name="Winkler M.E."/>
        </authorList>
    </citation>
    <scope>NUCLEOTIDE SEQUENCE</scope>
</reference>
<dbReference type="InterPro" id="IPR043133">
    <property type="entry name" value="GTP-CH-I_C/QueF"/>
</dbReference>
<dbReference type="NCBIfam" id="TIGR00526">
    <property type="entry name" value="folB_dom"/>
    <property type="match status" value="1"/>
</dbReference>